<sequence>MTGNQMIIQKINVFACLTAVVGGLALVACQAPQDGMATADLGRQDAQTVHGAQIYAQYCVTCHGSSATGDGPIASQLPTPPADLTRLAAANAGQFPMEQVMAKIHGYPDHFHAEVMPQFGTLLDGPVTDYVDASGASVKTPLALLELARYLESLQQG</sequence>
<accession>A0A2V4MQ78</accession>
<keyword evidence="2 4" id="KW-0479">Metal-binding</keyword>
<dbReference type="Gene3D" id="1.10.760.10">
    <property type="entry name" value="Cytochrome c-like domain"/>
    <property type="match status" value="1"/>
</dbReference>
<comment type="caution">
    <text evidence="7">The sequence shown here is derived from an EMBL/GenBank/DDBJ whole genome shotgun (WGS) entry which is preliminary data.</text>
</comment>
<evidence type="ECO:0000256" key="5">
    <source>
        <dbReference type="SAM" id="SignalP"/>
    </source>
</evidence>
<evidence type="ECO:0000256" key="4">
    <source>
        <dbReference type="PROSITE-ProRule" id="PRU00433"/>
    </source>
</evidence>
<evidence type="ECO:0000256" key="2">
    <source>
        <dbReference type="ARBA" id="ARBA00022723"/>
    </source>
</evidence>
<keyword evidence="5" id="KW-0732">Signal</keyword>
<keyword evidence="8" id="KW-1185">Reference proteome</keyword>
<dbReference type="AlphaFoldDB" id="A0A2V4MQ78"/>
<dbReference type="GO" id="GO:0020037">
    <property type="term" value="F:heme binding"/>
    <property type="evidence" value="ECO:0007669"/>
    <property type="project" value="InterPro"/>
</dbReference>
<name>A0A2V4MQ78_9RHOB</name>
<feature type="domain" description="Cytochrome c" evidence="6">
    <location>
        <begin position="46"/>
        <end position="155"/>
    </location>
</feature>
<evidence type="ECO:0000313" key="8">
    <source>
        <dbReference type="Proteomes" id="UP000248012"/>
    </source>
</evidence>
<keyword evidence="3 4" id="KW-0408">Iron</keyword>
<feature type="chain" id="PRO_5015849720" evidence="5">
    <location>
        <begin position="31"/>
        <end position="157"/>
    </location>
</feature>
<evidence type="ECO:0000256" key="1">
    <source>
        <dbReference type="ARBA" id="ARBA00022617"/>
    </source>
</evidence>
<evidence type="ECO:0000256" key="3">
    <source>
        <dbReference type="ARBA" id="ARBA00023004"/>
    </source>
</evidence>
<dbReference type="InterPro" id="IPR036909">
    <property type="entry name" value="Cyt_c-like_dom_sf"/>
</dbReference>
<evidence type="ECO:0000259" key="6">
    <source>
        <dbReference type="PROSITE" id="PS51007"/>
    </source>
</evidence>
<feature type="signal peptide" evidence="5">
    <location>
        <begin position="1"/>
        <end position="30"/>
    </location>
</feature>
<proteinExistence type="predicted"/>
<dbReference type="GO" id="GO:0046872">
    <property type="term" value="F:metal ion binding"/>
    <property type="evidence" value="ECO:0007669"/>
    <property type="project" value="UniProtKB-KW"/>
</dbReference>
<keyword evidence="1 4" id="KW-0349">Heme</keyword>
<dbReference type="GO" id="GO:0009055">
    <property type="term" value="F:electron transfer activity"/>
    <property type="evidence" value="ECO:0007669"/>
    <property type="project" value="InterPro"/>
</dbReference>
<evidence type="ECO:0000313" key="7">
    <source>
        <dbReference type="EMBL" id="PYC48865.1"/>
    </source>
</evidence>
<dbReference type="OrthoDB" id="335174at2"/>
<dbReference type="Proteomes" id="UP000248012">
    <property type="component" value="Unassembled WGS sequence"/>
</dbReference>
<gene>
    <name evidence="7" type="ORF">DI396_01915</name>
</gene>
<dbReference type="PROSITE" id="PS51007">
    <property type="entry name" value="CYTC"/>
    <property type="match status" value="1"/>
</dbReference>
<dbReference type="InterPro" id="IPR009056">
    <property type="entry name" value="Cyt_c-like_dom"/>
</dbReference>
<reference evidence="7 8" key="1">
    <citation type="submission" date="2018-05" db="EMBL/GenBank/DDBJ databases">
        <title>Oceanovita maritima gen. nov., sp. nov., a marine bacterium in the family Rhodobacteraceae isolated from surface seawater of Lundu port Xiamen, China.</title>
        <authorList>
            <person name="Hetharua B.H."/>
            <person name="Min D."/>
            <person name="Liao H."/>
            <person name="Tian Y."/>
        </authorList>
    </citation>
    <scope>NUCLEOTIDE SEQUENCE [LARGE SCALE GENOMIC DNA]</scope>
    <source>
        <strain evidence="7 8">FSX-11</strain>
    </source>
</reference>
<organism evidence="7 8">
    <name type="scientific">Litorivita pollutaquae</name>
    <dbReference type="NCBI Taxonomy" id="2200892"/>
    <lineage>
        <taxon>Bacteria</taxon>
        <taxon>Pseudomonadati</taxon>
        <taxon>Pseudomonadota</taxon>
        <taxon>Alphaproteobacteria</taxon>
        <taxon>Rhodobacterales</taxon>
        <taxon>Paracoccaceae</taxon>
        <taxon>Litorivita</taxon>
    </lineage>
</organism>
<dbReference type="EMBL" id="QFVT01000002">
    <property type="protein sequence ID" value="PYC48865.1"/>
    <property type="molecule type" value="Genomic_DNA"/>
</dbReference>
<dbReference type="Pfam" id="PF13442">
    <property type="entry name" value="Cytochrome_CBB3"/>
    <property type="match status" value="1"/>
</dbReference>
<dbReference type="SUPFAM" id="SSF46626">
    <property type="entry name" value="Cytochrome c"/>
    <property type="match status" value="1"/>
</dbReference>
<protein>
    <submittedName>
        <fullName evidence="7">Cytochrome C</fullName>
    </submittedName>
</protein>